<evidence type="ECO:0000313" key="4">
    <source>
        <dbReference type="Proteomes" id="UP000034112"/>
    </source>
</evidence>
<name>A0A0G0ACU5_TRIHA</name>
<evidence type="ECO:0008006" key="5">
    <source>
        <dbReference type="Google" id="ProtNLM"/>
    </source>
</evidence>
<gene>
    <name evidence="3" type="ORF">THAR02_04974</name>
</gene>
<protein>
    <recommendedName>
        <fullName evidence="5">Short-chain dehydrogenase</fullName>
    </recommendedName>
</protein>
<comment type="caution">
    <text evidence="3">The sequence shown here is derived from an EMBL/GenBank/DDBJ whole genome shotgun (WGS) entry which is preliminary data.</text>
</comment>
<evidence type="ECO:0000313" key="3">
    <source>
        <dbReference type="EMBL" id="KKP02909.1"/>
    </source>
</evidence>
<dbReference type="PANTHER" id="PTHR43669:SF4">
    <property type="entry name" value="SHORT-CHAIN DEHYDROGENASE"/>
    <property type="match status" value="1"/>
</dbReference>
<accession>A0A0G0ACU5</accession>
<dbReference type="GO" id="GO:0016491">
    <property type="term" value="F:oxidoreductase activity"/>
    <property type="evidence" value="ECO:0007669"/>
    <property type="project" value="UniProtKB-KW"/>
</dbReference>
<reference evidence="4" key="1">
    <citation type="journal article" date="2015" name="Genome Announc.">
        <title>Draft whole-genome sequence of the biocontrol agent Trichoderma harzianum T6776.</title>
        <authorList>
            <person name="Baroncelli R."/>
            <person name="Piaggeschi G."/>
            <person name="Fiorini L."/>
            <person name="Bertolini E."/>
            <person name="Zapparata A."/>
            <person name="Pe M.E."/>
            <person name="Sarrocco S."/>
            <person name="Vannacci G."/>
        </authorList>
    </citation>
    <scope>NUCLEOTIDE SEQUENCE [LARGE SCALE GENOMIC DNA]</scope>
    <source>
        <strain evidence="4">T6776</strain>
    </source>
</reference>
<dbReference type="PANTHER" id="PTHR43669">
    <property type="entry name" value="5-KETO-D-GLUCONATE 5-REDUCTASE"/>
    <property type="match status" value="1"/>
</dbReference>
<dbReference type="InterPro" id="IPR002347">
    <property type="entry name" value="SDR_fam"/>
</dbReference>
<dbReference type="Gene3D" id="3.40.50.720">
    <property type="entry name" value="NAD(P)-binding Rossmann-like Domain"/>
    <property type="match status" value="1"/>
</dbReference>
<evidence type="ECO:0000256" key="2">
    <source>
        <dbReference type="ARBA" id="ARBA00023002"/>
    </source>
</evidence>
<keyword evidence="2" id="KW-0560">Oxidoreductase</keyword>
<dbReference type="InterPro" id="IPR036291">
    <property type="entry name" value="NAD(P)-bd_dom_sf"/>
</dbReference>
<comment type="similarity">
    <text evidence="1">Belongs to the short-chain dehydrogenases/reductases (SDR) family.</text>
</comment>
<dbReference type="SUPFAM" id="SSF51735">
    <property type="entry name" value="NAD(P)-binding Rossmann-fold domains"/>
    <property type="match status" value="1"/>
</dbReference>
<proteinExistence type="inferred from homology"/>
<organism evidence="3 4">
    <name type="scientific">Trichoderma harzianum</name>
    <name type="common">Hypocrea lixii</name>
    <dbReference type="NCBI Taxonomy" id="5544"/>
    <lineage>
        <taxon>Eukaryota</taxon>
        <taxon>Fungi</taxon>
        <taxon>Dikarya</taxon>
        <taxon>Ascomycota</taxon>
        <taxon>Pezizomycotina</taxon>
        <taxon>Sordariomycetes</taxon>
        <taxon>Hypocreomycetidae</taxon>
        <taxon>Hypocreales</taxon>
        <taxon>Hypocreaceae</taxon>
        <taxon>Trichoderma</taxon>
    </lineage>
</organism>
<dbReference type="EMBL" id="JOKZ01000131">
    <property type="protein sequence ID" value="KKP02909.1"/>
    <property type="molecule type" value="Genomic_DNA"/>
</dbReference>
<sequence length="235" mass="25687">MSSKIVLILGYGQRIGAAVARAFASRGYKVAVVCRSDKVADTPDDYLSIKADLSNAYNVEDVFSQVRSKLGIPSVVVYNAFILSIQGFDQPLSSVITDAHVNTFSAYAAAQQAVKGFAELPSDASKTFIYTSNKLHIMTLEPLISMGMGKSASAHMIHYLSEVYRSSGYKFYHTDERESNGEPAYDKLDAEAHADFYLELAEGKDQGPWNATFVKGKGYVKFDENPIHGGRFPGA</sequence>
<dbReference type="Proteomes" id="UP000034112">
    <property type="component" value="Unassembled WGS sequence"/>
</dbReference>
<dbReference type="AlphaFoldDB" id="A0A0G0ACU5"/>
<evidence type="ECO:0000256" key="1">
    <source>
        <dbReference type="ARBA" id="ARBA00006484"/>
    </source>
</evidence>
<dbReference type="OMA" id="EPREWYQ"/>
<dbReference type="OrthoDB" id="5336600at2759"/>
<dbReference type="Pfam" id="PF13561">
    <property type="entry name" value="adh_short_C2"/>
    <property type="match status" value="1"/>
</dbReference>